<dbReference type="InterPro" id="IPR011009">
    <property type="entry name" value="Kinase-like_dom_sf"/>
</dbReference>
<dbReference type="Pfam" id="PF01636">
    <property type="entry name" value="APH"/>
    <property type="match status" value="1"/>
</dbReference>
<feature type="domain" description="Aminoglycoside phosphotransferase" evidence="1">
    <location>
        <begin position="25"/>
        <end position="241"/>
    </location>
</feature>
<gene>
    <name evidence="2" type="primary">cotS</name>
    <name evidence="2" type="ORF">CLHUN_07360</name>
</gene>
<dbReference type="PANTHER" id="PTHR39179">
    <property type="entry name" value="SPORE COAT PROTEIN I"/>
    <property type="match status" value="1"/>
</dbReference>
<comment type="caution">
    <text evidence="2">The sequence shown here is derived from an EMBL/GenBank/DDBJ whole genome shotgun (WGS) entry which is preliminary data.</text>
</comment>
<dbReference type="InterPro" id="IPR047175">
    <property type="entry name" value="CotS-like"/>
</dbReference>
<proteinExistence type="predicted"/>
<evidence type="ECO:0000313" key="2">
    <source>
        <dbReference type="EMBL" id="OPX45798.1"/>
    </source>
</evidence>
<dbReference type="Gene3D" id="3.30.200.20">
    <property type="entry name" value="Phosphorylase Kinase, domain 1"/>
    <property type="match status" value="1"/>
</dbReference>
<organism evidence="2 3">
    <name type="scientific">Ruminiclostridium hungatei</name>
    <name type="common">Clostridium hungatei</name>
    <dbReference type="NCBI Taxonomy" id="48256"/>
    <lineage>
        <taxon>Bacteria</taxon>
        <taxon>Bacillati</taxon>
        <taxon>Bacillota</taxon>
        <taxon>Clostridia</taxon>
        <taxon>Eubacteriales</taxon>
        <taxon>Oscillospiraceae</taxon>
        <taxon>Ruminiclostridium</taxon>
    </lineage>
</organism>
<accession>A0A1V4SPH3</accession>
<dbReference type="OrthoDB" id="9771902at2"/>
<evidence type="ECO:0000259" key="1">
    <source>
        <dbReference type="Pfam" id="PF01636"/>
    </source>
</evidence>
<dbReference type="InterPro" id="IPR002575">
    <property type="entry name" value="Aminoglycoside_PTrfase"/>
</dbReference>
<dbReference type="InterPro" id="IPR014255">
    <property type="entry name" value="Spore_coat_CotS"/>
</dbReference>
<protein>
    <submittedName>
        <fullName evidence="2">Spore coat protein S</fullName>
    </submittedName>
</protein>
<name>A0A1V4SPH3_RUMHU</name>
<dbReference type="AlphaFoldDB" id="A0A1V4SPH3"/>
<dbReference type="EMBL" id="MZGX01000003">
    <property type="protein sequence ID" value="OPX45798.1"/>
    <property type="molecule type" value="Genomic_DNA"/>
</dbReference>
<dbReference type="SUPFAM" id="SSF56112">
    <property type="entry name" value="Protein kinase-like (PK-like)"/>
    <property type="match status" value="1"/>
</dbReference>
<keyword evidence="2" id="KW-0946">Virion</keyword>
<evidence type="ECO:0000313" key="3">
    <source>
        <dbReference type="Proteomes" id="UP000191554"/>
    </source>
</evidence>
<dbReference type="STRING" id="48256.CLHUN_07360"/>
<reference evidence="2 3" key="1">
    <citation type="submission" date="2017-03" db="EMBL/GenBank/DDBJ databases">
        <title>Genome sequence of Clostridium hungatei DSM 14427.</title>
        <authorList>
            <person name="Poehlein A."/>
            <person name="Daniel R."/>
        </authorList>
    </citation>
    <scope>NUCLEOTIDE SEQUENCE [LARGE SCALE GENOMIC DNA]</scope>
    <source>
        <strain evidence="2 3">DSM 14427</strain>
    </source>
</reference>
<keyword evidence="2" id="KW-0167">Capsid protein</keyword>
<dbReference type="PANTHER" id="PTHR39179:SF1">
    <property type="entry name" value="SPORE COAT PROTEIN I"/>
    <property type="match status" value="1"/>
</dbReference>
<dbReference type="GO" id="GO:0042601">
    <property type="term" value="C:endospore-forming forespore"/>
    <property type="evidence" value="ECO:0007669"/>
    <property type="project" value="TreeGrafter"/>
</dbReference>
<dbReference type="Gene3D" id="3.90.1200.10">
    <property type="match status" value="1"/>
</dbReference>
<dbReference type="RefSeq" id="WP_080063190.1">
    <property type="nucleotide sequence ID" value="NZ_MZGX01000003.1"/>
</dbReference>
<dbReference type="NCBIfam" id="TIGR02906">
    <property type="entry name" value="spore_CotS"/>
    <property type="match status" value="1"/>
</dbReference>
<keyword evidence="3" id="KW-1185">Reference proteome</keyword>
<dbReference type="Proteomes" id="UP000191554">
    <property type="component" value="Unassembled WGS sequence"/>
</dbReference>
<sequence length="327" mass="39178">MHELERELQENYDIKINSISNFRDMFIANTDNGRRLIKITSLKPDRVNFIAEVKEHLYKNGFCNIDRSIYTNSGNSCITYNDQTVYMSRYVEGRESNLDNRDEIIKCARLLAEMHRASIGFSQSENSSPRNELGRLPASYRKRLDEIKKLKKNALKGRMKFDNLMCRHVDYFYDLGERALNLLDTSQYPALVEEAEKSKNISHHDFNHHNIFIQNNELYLINFEYCCYDLKVYDLVNLLRRKMRKCQWDIGEAEQIINEYSKIQPLTASEFDLMKIMLMFPQKFWRVVNKYYNSRKSWSEQSYINRLEEVIEEVRYLKEFLEKFFAL</sequence>